<feature type="non-terminal residue" evidence="1">
    <location>
        <position position="45"/>
    </location>
</feature>
<evidence type="ECO:0000313" key="1">
    <source>
        <dbReference type="EMBL" id="KKS17389.1"/>
    </source>
</evidence>
<sequence>MAQSSSVGLMVVKIYSTETDLKSGNNPITSISCHNLEELDLAYAQ</sequence>
<comment type="caution">
    <text evidence="1">The sequence shown here is derived from an EMBL/GenBank/DDBJ whole genome shotgun (WGS) entry which is preliminary data.</text>
</comment>
<name>A0A0G0WXC2_UNCKA</name>
<evidence type="ECO:0000313" key="2">
    <source>
        <dbReference type="Proteomes" id="UP000034163"/>
    </source>
</evidence>
<dbReference type="EMBL" id="LCBS01000003">
    <property type="protein sequence ID" value="KKS17389.1"/>
    <property type="molecule type" value="Genomic_DNA"/>
</dbReference>
<protein>
    <submittedName>
        <fullName evidence="1">Uncharacterized protein</fullName>
    </submittedName>
</protein>
<organism evidence="1 2">
    <name type="scientific">candidate division WWE3 bacterium GW2011_GWB1_41_6</name>
    <dbReference type="NCBI Taxonomy" id="1619112"/>
    <lineage>
        <taxon>Bacteria</taxon>
        <taxon>Katanobacteria</taxon>
    </lineage>
</organism>
<proteinExistence type="predicted"/>
<accession>A0A0G0WXC2</accession>
<dbReference type="Proteomes" id="UP000034163">
    <property type="component" value="Unassembled WGS sequence"/>
</dbReference>
<dbReference type="AlphaFoldDB" id="A0A0G0WXC2"/>
<reference evidence="1 2" key="1">
    <citation type="journal article" date="2015" name="Nature">
        <title>rRNA introns, odd ribosomes, and small enigmatic genomes across a large radiation of phyla.</title>
        <authorList>
            <person name="Brown C.T."/>
            <person name="Hug L.A."/>
            <person name="Thomas B.C."/>
            <person name="Sharon I."/>
            <person name="Castelle C.J."/>
            <person name="Singh A."/>
            <person name="Wilkins M.J."/>
            <person name="Williams K.H."/>
            <person name="Banfield J.F."/>
        </authorList>
    </citation>
    <scope>NUCLEOTIDE SEQUENCE [LARGE SCALE GENOMIC DNA]</scope>
</reference>
<gene>
    <name evidence="1" type="ORF">UU72_C0003G0050</name>
</gene>